<evidence type="ECO:0000313" key="1">
    <source>
        <dbReference type="EMBL" id="JAP10196.1"/>
    </source>
</evidence>
<dbReference type="AlphaFoldDB" id="A0A0V0GPL6"/>
<name>A0A0V0GPL6_SOLCH</name>
<proteinExistence type="predicted"/>
<accession>A0A0V0GPL6</accession>
<protein>
    <submittedName>
        <fullName evidence="1">Putative ovule protein</fullName>
    </submittedName>
</protein>
<sequence>MVVMLKEDIIRTVQVFHSNQVFEKSCNATFIVLLSKTSAADLKGYKPISFVGRVYKIIAKLLAERL</sequence>
<reference evidence="1" key="1">
    <citation type="submission" date="2015-12" db="EMBL/GenBank/DDBJ databases">
        <title>Gene expression during late stages of embryo sac development: a critical building block for successful pollen-pistil interactions.</title>
        <authorList>
            <person name="Liu Y."/>
            <person name="Joly V."/>
            <person name="Sabar M."/>
            <person name="Matton D.P."/>
        </authorList>
    </citation>
    <scope>NUCLEOTIDE SEQUENCE</scope>
</reference>
<dbReference type="EMBL" id="GEDG01033569">
    <property type="protein sequence ID" value="JAP10196.1"/>
    <property type="molecule type" value="Transcribed_RNA"/>
</dbReference>
<organism evidence="1">
    <name type="scientific">Solanum chacoense</name>
    <name type="common">Chaco potato</name>
    <dbReference type="NCBI Taxonomy" id="4108"/>
    <lineage>
        <taxon>Eukaryota</taxon>
        <taxon>Viridiplantae</taxon>
        <taxon>Streptophyta</taxon>
        <taxon>Embryophyta</taxon>
        <taxon>Tracheophyta</taxon>
        <taxon>Spermatophyta</taxon>
        <taxon>Magnoliopsida</taxon>
        <taxon>eudicotyledons</taxon>
        <taxon>Gunneridae</taxon>
        <taxon>Pentapetalae</taxon>
        <taxon>asterids</taxon>
        <taxon>lamiids</taxon>
        <taxon>Solanales</taxon>
        <taxon>Solanaceae</taxon>
        <taxon>Solanoideae</taxon>
        <taxon>Solaneae</taxon>
        <taxon>Solanum</taxon>
    </lineage>
</organism>